<evidence type="ECO:0000256" key="3">
    <source>
        <dbReference type="ARBA" id="ARBA00022670"/>
    </source>
</evidence>
<dbReference type="PANTHER" id="PTHR10201">
    <property type="entry name" value="MATRIX METALLOPROTEINASE"/>
    <property type="match status" value="1"/>
</dbReference>
<accession>A0ABP0G0D5</accession>
<comment type="similarity">
    <text evidence="2">Belongs to the peptidase M10A family.</text>
</comment>
<keyword evidence="5" id="KW-0732">Signal</keyword>
<proteinExistence type="inferred from homology"/>
<dbReference type="SMART" id="SM00235">
    <property type="entry name" value="ZnMc"/>
    <property type="match status" value="1"/>
</dbReference>
<keyword evidence="3" id="KW-0645">Protease</keyword>
<dbReference type="PRINTS" id="PR00138">
    <property type="entry name" value="MATRIXIN"/>
</dbReference>
<evidence type="ECO:0000256" key="8">
    <source>
        <dbReference type="ARBA" id="ARBA00023049"/>
    </source>
</evidence>
<evidence type="ECO:0000256" key="2">
    <source>
        <dbReference type="ARBA" id="ARBA00010370"/>
    </source>
</evidence>
<dbReference type="InterPro" id="IPR033739">
    <property type="entry name" value="M10A_MMP"/>
</dbReference>
<organism evidence="10 11">
    <name type="scientific">Clavelina lepadiformis</name>
    <name type="common">Light-bulb sea squirt</name>
    <name type="synonym">Ascidia lepadiformis</name>
    <dbReference type="NCBI Taxonomy" id="159417"/>
    <lineage>
        <taxon>Eukaryota</taxon>
        <taxon>Metazoa</taxon>
        <taxon>Chordata</taxon>
        <taxon>Tunicata</taxon>
        <taxon>Ascidiacea</taxon>
        <taxon>Aplousobranchia</taxon>
        <taxon>Clavelinidae</taxon>
        <taxon>Clavelina</taxon>
    </lineage>
</organism>
<protein>
    <recommendedName>
        <fullName evidence="9">Peptidase metallopeptidase domain-containing protein</fullName>
    </recommendedName>
</protein>
<name>A0ABP0G0D5_CLALP</name>
<evidence type="ECO:0000256" key="4">
    <source>
        <dbReference type="ARBA" id="ARBA00022723"/>
    </source>
</evidence>
<dbReference type="EMBL" id="CAWYQH010000099">
    <property type="protein sequence ID" value="CAK8685277.1"/>
    <property type="molecule type" value="Genomic_DNA"/>
</dbReference>
<dbReference type="SUPFAM" id="SSF55486">
    <property type="entry name" value="Metalloproteases ('zincins'), catalytic domain"/>
    <property type="match status" value="1"/>
</dbReference>
<dbReference type="PANTHER" id="PTHR10201:SF291">
    <property type="entry name" value="MATRIX METALLOPROTEINASE 1, ISOFORM C-RELATED"/>
    <property type="match status" value="1"/>
</dbReference>
<comment type="caution">
    <text evidence="10">The sequence shown here is derived from an EMBL/GenBank/DDBJ whole genome shotgun (WGS) entry which is preliminary data.</text>
</comment>
<evidence type="ECO:0000313" key="10">
    <source>
        <dbReference type="EMBL" id="CAK8685277.1"/>
    </source>
</evidence>
<evidence type="ECO:0000256" key="5">
    <source>
        <dbReference type="ARBA" id="ARBA00022729"/>
    </source>
</evidence>
<dbReference type="InterPro" id="IPR024079">
    <property type="entry name" value="MetalloPept_cat_dom_sf"/>
</dbReference>
<evidence type="ECO:0000256" key="6">
    <source>
        <dbReference type="ARBA" id="ARBA00022801"/>
    </source>
</evidence>
<sequence>MVLLITYQFLKVFEDTKQKWNKHVLTYSIMNYTLKLAEDSVHRQIDYAFKVWSKHSKLEFEKVKRGNDKERDIKISFCQKEHGDGCPFNGSGGVVVHGLFPSSGIGGDLQFDNDENWTDKEIPAGNNLFAVAAHEMGHCLS</sequence>
<keyword evidence="6" id="KW-0378">Hydrolase</keyword>
<dbReference type="Proteomes" id="UP001642483">
    <property type="component" value="Unassembled WGS sequence"/>
</dbReference>
<evidence type="ECO:0000256" key="1">
    <source>
        <dbReference type="ARBA" id="ARBA00001947"/>
    </source>
</evidence>
<dbReference type="CDD" id="cd04278">
    <property type="entry name" value="ZnMc_MMP"/>
    <property type="match status" value="1"/>
</dbReference>
<dbReference type="InterPro" id="IPR001818">
    <property type="entry name" value="Pept_M10_metallopeptidase"/>
</dbReference>
<dbReference type="Gene3D" id="3.40.390.10">
    <property type="entry name" value="Collagenase (Catalytic Domain)"/>
    <property type="match status" value="1"/>
</dbReference>
<dbReference type="Pfam" id="PF00413">
    <property type="entry name" value="Peptidase_M10"/>
    <property type="match status" value="1"/>
</dbReference>
<dbReference type="InterPro" id="IPR006026">
    <property type="entry name" value="Peptidase_Metallo"/>
</dbReference>
<dbReference type="InterPro" id="IPR021190">
    <property type="entry name" value="Pept_M10A"/>
</dbReference>
<evidence type="ECO:0000256" key="7">
    <source>
        <dbReference type="ARBA" id="ARBA00022833"/>
    </source>
</evidence>
<keyword evidence="8" id="KW-0482">Metalloprotease</keyword>
<evidence type="ECO:0000259" key="9">
    <source>
        <dbReference type="SMART" id="SM00235"/>
    </source>
</evidence>
<keyword evidence="7" id="KW-0862">Zinc</keyword>
<keyword evidence="11" id="KW-1185">Reference proteome</keyword>
<reference evidence="10 11" key="1">
    <citation type="submission" date="2024-02" db="EMBL/GenBank/DDBJ databases">
        <authorList>
            <person name="Daric V."/>
            <person name="Darras S."/>
        </authorList>
    </citation>
    <scope>NUCLEOTIDE SEQUENCE [LARGE SCALE GENOMIC DNA]</scope>
</reference>
<keyword evidence="4" id="KW-0479">Metal-binding</keyword>
<feature type="domain" description="Peptidase metallopeptidase" evidence="9">
    <location>
        <begin position="16"/>
        <end position="141"/>
    </location>
</feature>
<evidence type="ECO:0000313" key="11">
    <source>
        <dbReference type="Proteomes" id="UP001642483"/>
    </source>
</evidence>
<comment type="cofactor">
    <cofactor evidence="1">
        <name>Zn(2+)</name>
        <dbReference type="ChEBI" id="CHEBI:29105"/>
    </cofactor>
</comment>
<gene>
    <name evidence="10" type="ORF">CVLEPA_LOCUS16415</name>
</gene>